<comment type="caution">
    <text evidence="1">The sequence shown here is derived from an EMBL/GenBank/DDBJ whole genome shotgun (WGS) entry which is preliminary data.</text>
</comment>
<proteinExistence type="predicted"/>
<dbReference type="RefSeq" id="WP_211531639.1">
    <property type="nucleotide sequence ID" value="NZ_JWHL01000023.1"/>
</dbReference>
<organism evidence="1 2">
    <name type="scientific">Methanocalculus chunghsingensis</name>
    <dbReference type="NCBI Taxonomy" id="156457"/>
    <lineage>
        <taxon>Archaea</taxon>
        <taxon>Methanobacteriati</taxon>
        <taxon>Methanobacteriota</taxon>
        <taxon>Stenosarchaea group</taxon>
        <taxon>Methanomicrobia</taxon>
        <taxon>Methanomicrobiales</taxon>
        <taxon>Methanocalculaceae</taxon>
        <taxon>Methanocalculus</taxon>
    </lineage>
</organism>
<gene>
    <name evidence="1" type="ORF">RJ53_10510</name>
</gene>
<dbReference type="OrthoDB" id="104702at2157"/>
<evidence type="ECO:0000313" key="2">
    <source>
        <dbReference type="Proteomes" id="UP000730161"/>
    </source>
</evidence>
<name>A0A8J7W7L8_9EURY</name>
<sequence>MESKFGRGFVVNLVLLSKHFALPPEQAFYGASDHLTEMQIPPRLKGTEAEELMMRLKKIVIWHKIGINDKQDAEAAQKIIKRLVIAVDRELGIEDPDMGSFD</sequence>
<dbReference type="EMBL" id="JWHL01000023">
    <property type="protein sequence ID" value="MBR1369884.1"/>
    <property type="molecule type" value="Genomic_DNA"/>
</dbReference>
<protein>
    <submittedName>
        <fullName evidence="1">Uncharacterized protein</fullName>
    </submittedName>
</protein>
<accession>A0A8J7W7L8</accession>
<keyword evidence="2" id="KW-1185">Reference proteome</keyword>
<evidence type="ECO:0000313" key="1">
    <source>
        <dbReference type="EMBL" id="MBR1369884.1"/>
    </source>
</evidence>
<dbReference type="AlphaFoldDB" id="A0A8J7W7L8"/>
<dbReference type="Proteomes" id="UP000730161">
    <property type="component" value="Unassembled WGS sequence"/>
</dbReference>
<reference evidence="1" key="1">
    <citation type="submission" date="2014-12" db="EMBL/GenBank/DDBJ databases">
        <authorList>
            <person name="Huang H.-H."/>
            <person name="Chen S.-C."/>
            <person name="Lai M.-C."/>
        </authorList>
    </citation>
    <scope>NUCLEOTIDE SEQUENCE</scope>
    <source>
        <strain evidence="1">K1F9705b</strain>
    </source>
</reference>